<dbReference type="AlphaFoldDB" id="A0A5Q2TRI4"/>
<dbReference type="GO" id="GO:0003700">
    <property type="term" value="F:DNA-binding transcription factor activity"/>
    <property type="evidence" value="ECO:0007669"/>
    <property type="project" value="InterPro"/>
</dbReference>
<evidence type="ECO:0000313" key="5">
    <source>
        <dbReference type="EMBL" id="QGH36707.1"/>
    </source>
</evidence>
<keyword evidence="3" id="KW-0804">Transcription</keyword>
<dbReference type="GO" id="GO:0045892">
    <property type="term" value="P:negative regulation of DNA-templated transcription"/>
    <property type="evidence" value="ECO:0007669"/>
    <property type="project" value="TreeGrafter"/>
</dbReference>
<gene>
    <name evidence="5" type="ORF">GI584_22790</name>
</gene>
<sequence length="239" mass="27815">MTIDIESKILDDLMQKIIAKKFKVGEKLPSENELSDQYRVPRTTVRRTLAKLEERGFIYSQRGIGRYVKNESFQVELNLNGRTSFTDKIKQSGHQLITKNLGCERMEFDEHIYNRLVANSEDSVYKISRLRFIQEEPIAIHTSYVNQRVCPDIQQDGSTIQSMFSYYRQLGYTNLINRNSLLSVTFPTLSEQQLLSCNSMEPLIMIESNCLDASSDKILEHTKVLYRSNKFKYNISRDS</sequence>
<dbReference type="InterPro" id="IPR036390">
    <property type="entry name" value="WH_DNA-bd_sf"/>
</dbReference>
<accession>A0A5Q2TRI4</accession>
<dbReference type="Gene3D" id="3.40.1410.10">
    <property type="entry name" value="Chorismate lyase-like"/>
    <property type="match status" value="1"/>
</dbReference>
<keyword evidence="2" id="KW-0238">DNA-binding</keyword>
<dbReference type="SUPFAM" id="SSF46785">
    <property type="entry name" value="Winged helix' DNA-binding domain"/>
    <property type="match status" value="1"/>
</dbReference>
<dbReference type="GO" id="GO:0003677">
    <property type="term" value="F:DNA binding"/>
    <property type="evidence" value="ECO:0007669"/>
    <property type="project" value="UniProtKB-KW"/>
</dbReference>
<dbReference type="InterPro" id="IPR050679">
    <property type="entry name" value="Bact_HTH_transcr_reg"/>
</dbReference>
<dbReference type="SMART" id="SM00866">
    <property type="entry name" value="UTRA"/>
    <property type="match status" value="1"/>
</dbReference>
<name>A0A5Q2TRI4_9BACI</name>
<proteinExistence type="predicted"/>
<dbReference type="InterPro" id="IPR028978">
    <property type="entry name" value="Chorismate_lyase_/UTRA_dom_sf"/>
</dbReference>
<reference evidence="5 6" key="1">
    <citation type="submission" date="2019-11" db="EMBL/GenBank/DDBJ databases">
        <title>Gracilibacillus salitolerans sp. nov., a moderate halophile isolated from a saline soil in northwest China.</title>
        <authorList>
            <person name="Gan L."/>
        </authorList>
    </citation>
    <scope>NUCLEOTIDE SEQUENCE [LARGE SCALE GENOMIC DNA]</scope>
    <source>
        <strain evidence="5 6">SCU50</strain>
    </source>
</reference>
<dbReference type="InterPro" id="IPR000524">
    <property type="entry name" value="Tscrpt_reg_HTH_GntR"/>
</dbReference>
<evidence type="ECO:0000256" key="1">
    <source>
        <dbReference type="ARBA" id="ARBA00023015"/>
    </source>
</evidence>
<evidence type="ECO:0000313" key="6">
    <source>
        <dbReference type="Proteomes" id="UP000339690"/>
    </source>
</evidence>
<dbReference type="Proteomes" id="UP000339690">
    <property type="component" value="Chromosome"/>
</dbReference>
<dbReference type="PANTHER" id="PTHR44846">
    <property type="entry name" value="MANNOSYL-D-GLYCERATE TRANSPORT/METABOLISM SYSTEM REPRESSOR MNGR-RELATED"/>
    <property type="match status" value="1"/>
</dbReference>
<dbReference type="Pfam" id="PF00392">
    <property type="entry name" value="GntR"/>
    <property type="match status" value="1"/>
</dbReference>
<dbReference type="Pfam" id="PF07702">
    <property type="entry name" value="UTRA"/>
    <property type="match status" value="1"/>
</dbReference>
<dbReference type="PROSITE" id="PS50949">
    <property type="entry name" value="HTH_GNTR"/>
    <property type="match status" value="1"/>
</dbReference>
<dbReference type="SMART" id="SM00345">
    <property type="entry name" value="HTH_GNTR"/>
    <property type="match status" value="1"/>
</dbReference>
<evidence type="ECO:0000256" key="3">
    <source>
        <dbReference type="ARBA" id="ARBA00023163"/>
    </source>
</evidence>
<dbReference type="SUPFAM" id="SSF64288">
    <property type="entry name" value="Chorismate lyase-like"/>
    <property type="match status" value="1"/>
</dbReference>
<dbReference type="EMBL" id="CP045915">
    <property type="protein sequence ID" value="QGH36707.1"/>
    <property type="molecule type" value="Genomic_DNA"/>
</dbReference>
<keyword evidence="6" id="KW-1185">Reference proteome</keyword>
<dbReference type="PRINTS" id="PR00035">
    <property type="entry name" value="HTHGNTR"/>
</dbReference>
<dbReference type="RefSeq" id="WP_153792738.1">
    <property type="nucleotide sequence ID" value="NZ_CP045915.1"/>
</dbReference>
<dbReference type="KEGG" id="grc:GI584_22790"/>
<feature type="domain" description="HTH gntR-type" evidence="4">
    <location>
        <begin position="3"/>
        <end position="71"/>
    </location>
</feature>
<evidence type="ECO:0000259" key="4">
    <source>
        <dbReference type="PROSITE" id="PS50949"/>
    </source>
</evidence>
<dbReference type="Gene3D" id="1.10.10.10">
    <property type="entry name" value="Winged helix-like DNA-binding domain superfamily/Winged helix DNA-binding domain"/>
    <property type="match status" value="1"/>
</dbReference>
<dbReference type="PANTHER" id="PTHR44846:SF17">
    <property type="entry name" value="GNTR-FAMILY TRANSCRIPTIONAL REGULATOR"/>
    <property type="match status" value="1"/>
</dbReference>
<protein>
    <submittedName>
        <fullName evidence="5">UTRA domain-containing protein</fullName>
    </submittedName>
</protein>
<evidence type="ECO:0000256" key="2">
    <source>
        <dbReference type="ARBA" id="ARBA00023125"/>
    </source>
</evidence>
<dbReference type="CDD" id="cd07377">
    <property type="entry name" value="WHTH_GntR"/>
    <property type="match status" value="1"/>
</dbReference>
<dbReference type="InterPro" id="IPR036388">
    <property type="entry name" value="WH-like_DNA-bd_sf"/>
</dbReference>
<dbReference type="InterPro" id="IPR011663">
    <property type="entry name" value="UTRA"/>
</dbReference>
<organism evidence="5 6">
    <name type="scientific">Gracilibacillus salitolerans</name>
    <dbReference type="NCBI Taxonomy" id="2663022"/>
    <lineage>
        <taxon>Bacteria</taxon>
        <taxon>Bacillati</taxon>
        <taxon>Bacillota</taxon>
        <taxon>Bacilli</taxon>
        <taxon>Bacillales</taxon>
        <taxon>Bacillaceae</taxon>
        <taxon>Gracilibacillus</taxon>
    </lineage>
</organism>
<keyword evidence="1" id="KW-0805">Transcription regulation</keyword>